<evidence type="ECO:0000256" key="4">
    <source>
        <dbReference type="ARBA" id="ARBA00023136"/>
    </source>
</evidence>
<feature type="transmembrane region" description="Helical" evidence="6">
    <location>
        <begin position="423"/>
        <end position="441"/>
    </location>
</feature>
<dbReference type="Proteomes" id="UP000660729">
    <property type="component" value="Unassembled WGS sequence"/>
</dbReference>
<dbReference type="PANTHER" id="PTHR42718">
    <property type="entry name" value="MAJOR FACILITATOR SUPERFAMILY MULTIDRUG TRANSPORTER MFSC"/>
    <property type="match status" value="1"/>
</dbReference>
<feature type="transmembrane region" description="Helical" evidence="6">
    <location>
        <begin position="500"/>
        <end position="518"/>
    </location>
</feature>
<dbReference type="EMBL" id="JABCIY010000001">
    <property type="protein sequence ID" value="KAF7198313.1"/>
    <property type="molecule type" value="Genomic_DNA"/>
</dbReference>
<feature type="transmembrane region" description="Helical" evidence="6">
    <location>
        <begin position="296"/>
        <end position="313"/>
    </location>
</feature>
<feature type="compositionally biased region" description="Low complexity" evidence="5">
    <location>
        <begin position="58"/>
        <end position="70"/>
    </location>
</feature>
<sequence>MVSPSDSEGVPPHVVETGSLSPTIPMPSQQAPRIPELPWQPESRPGSSAATSLRYPETTHTGTSSTTLWNNSSWSVNASAPFAPQYFDKERQFSNSSTAMTVTADNDLEKDDATSYYPSQRNSISSIIPPAARDFFKPYPAFQPRRTTVWQISSNEDIPTGYESDDGKKSYEFAVPPATPQQTSGFDDMPRWRESLFLVNICLAQLFSLAGLSQSLAPLLVIAKDFHVENMGQMAWFTAAYSMTLGAFILPAGRLGDMFGHKRIFIIGWLWFAVWSMISGFSYLGGPIMLSACRGMQGIGPALLVPNGIALIGRTFPIGMKRAKAIAAFGGCGPVGMATGVVFSSLFAELLWWPWSFWAMAIACFLLSIMTWFVIPPDTARMTPTDGQREHFDYLGTITGVAGLILINFALNEAPVVGWDMVYIPVLLGVGFLLMAAFVYVELVVATRPIVPLKGLHRDAAFTLACIGFGWASHGIWSYYLFLLLMVIRDLPPLTVASQFWPVAPVGFCAAMAVPYLLRKMRVPYLMTIAMLVFTASILLLLFAPPNQTYFAQTMVSILIAPLAMNWSFPSGTILMSNAVSKKHQGVAASLISTMVNYSIATGLGIAGTVDRYTTPRDGLLGGFHNAWWLGAAFGIAGVLMSLYFVWQSRRPQKC</sequence>
<evidence type="ECO:0000313" key="9">
    <source>
        <dbReference type="Proteomes" id="UP000660729"/>
    </source>
</evidence>
<comment type="caution">
    <text evidence="8">The sequence shown here is derived from an EMBL/GenBank/DDBJ whole genome shotgun (WGS) entry which is preliminary data.</text>
</comment>
<evidence type="ECO:0000259" key="7">
    <source>
        <dbReference type="PROSITE" id="PS50850"/>
    </source>
</evidence>
<dbReference type="SUPFAM" id="SSF103473">
    <property type="entry name" value="MFS general substrate transporter"/>
    <property type="match status" value="1"/>
</dbReference>
<name>A0A8H6VN01_9PEZI</name>
<protein>
    <submittedName>
        <fullName evidence="8">Putative MFS-type transporter</fullName>
    </submittedName>
</protein>
<dbReference type="PANTHER" id="PTHR42718:SF1">
    <property type="entry name" value="LOW AFFINITY AMMONIUM TRANSPORTER"/>
    <property type="match status" value="1"/>
</dbReference>
<keyword evidence="9" id="KW-1185">Reference proteome</keyword>
<gene>
    <name evidence="8" type="ORF">HII31_00052</name>
</gene>
<dbReference type="InterPro" id="IPR036259">
    <property type="entry name" value="MFS_trans_sf"/>
</dbReference>
<dbReference type="CDD" id="cd17476">
    <property type="entry name" value="MFS_Amf1_MDR_like"/>
    <property type="match status" value="1"/>
</dbReference>
<feature type="transmembrane region" description="Helical" evidence="6">
    <location>
        <begin position="264"/>
        <end position="284"/>
    </location>
</feature>
<evidence type="ECO:0000313" key="8">
    <source>
        <dbReference type="EMBL" id="KAF7198313.1"/>
    </source>
</evidence>
<feature type="transmembrane region" description="Helical" evidence="6">
    <location>
        <begin position="627"/>
        <end position="647"/>
    </location>
</feature>
<dbReference type="AlphaFoldDB" id="A0A8H6VN01"/>
<dbReference type="Gene3D" id="1.20.1250.20">
    <property type="entry name" value="MFS general substrate transporter like domains"/>
    <property type="match status" value="1"/>
</dbReference>
<feature type="transmembrane region" description="Helical" evidence="6">
    <location>
        <begin position="196"/>
        <end position="222"/>
    </location>
</feature>
<accession>A0A8H6VN01</accession>
<dbReference type="Gene3D" id="1.20.1720.10">
    <property type="entry name" value="Multidrug resistance protein D"/>
    <property type="match status" value="1"/>
</dbReference>
<feature type="region of interest" description="Disordered" evidence="5">
    <location>
        <begin position="1"/>
        <end position="70"/>
    </location>
</feature>
<proteinExistence type="predicted"/>
<reference evidence="8" key="1">
    <citation type="submission" date="2020-04" db="EMBL/GenBank/DDBJ databases">
        <title>Draft genome resource of the tomato pathogen Pseudocercospora fuligena.</title>
        <authorList>
            <person name="Zaccaron A."/>
        </authorList>
    </citation>
    <scope>NUCLEOTIDE SEQUENCE</scope>
    <source>
        <strain evidence="8">PF001</strain>
    </source>
</reference>
<feature type="transmembrane region" description="Helical" evidence="6">
    <location>
        <begin position="394"/>
        <end position="411"/>
    </location>
</feature>
<evidence type="ECO:0000256" key="2">
    <source>
        <dbReference type="ARBA" id="ARBA00022692"/>
    </source>
</evidence>
<dbReference type="Pfam" id="PF07690">
    <property type="entry name" value="MFS_1"/>
    <property type="match status" value="1"/>
</dbReference>
<dbReference type="InterPro" id="IPR020846">
    <property type="entry name" value="MFS_dom"/>
</dbReference>
<keyword evidence="3 6" id="KW-1133">Transmembrane helix</keyword>
<feature type="transmembrane region" description="Helical" evidence="6">
    <location>
        <begin position="525"/>
        <end position="544"/>
    </location>
</feature>
<feature type="transmembrane region" description="Helical" evidence="6">
    <location>
        <begin position="462"/>
        <end position="488"/>
    </location>
</feature>
<feature type="domain" description="Major facilitator superfamily (MFS) profile" evidence="7">
    <location>
        <begin position="197"/>
        <end position="650"/>
    </location>
</feature>
<dbReference type="InterPro" id="IPR011701">
    <property type="entry name" value="MFS"/>
</dbReference>
<organism evidence="8 9">
    <name type="scientific">Pseudocercospora fuligena</name>
    <dbReference type="NCBI Taxonomy" id="685502"/>
    <lineage>
        <taxon>Eukaryota</taxon>
        <taxon>Fungi</taxon>
        <taxon>Dikarya</taxon>
        <taxon>Ascomycota</taxon>
        <taxon>Pezizomycotina</taxon>
        <taxon>Dothideomycetes</taxon>
        <taxon>Dothideomycetidae</taxon>
        <taxon>Mycosphaerellales</taxon>
        <taxon>Mycosphaerellaceae</taxon>
        <taxon>Pseudocercospora</taxon>
    </lineage>
</organism>
<feature type="transmembrane region" description="Helical" evidence="6">
    <location>
        <begin position="587"/>
        <end position="607"/>
    </location>
</feature>
<feature type="transmembrane region" description="Helical" evidence="6">
    <location>
        <begin position="550"/>
        <end position="575"/>
    </location>
</feature>
<dbReference type="PROSITE" id="PS50850">
    <property type="entry name" value="MFS"/>
    <property type="match status" value="1"/>
</dbReference>
<feature type="transmembrane region" description="Helical" evidence="6">
    <location>
        <begin position="352"/>
        <end position="374"/>
    </location>
</feature>
<keyword evidence="2 6" id="KW-0812">Transmembrane</keyword>
<dbReference type="GO" id="GO:0022857">
    <property type="term" value="F:transmembrane transporter activity"/>
    <property type="evidence" value="ECO:0007669"/>
    <property type="project" value="InterPro"/>
</dbReference>
<dbReference type="GO" id="GO:0016020">
    <property type="term" value="C:membrane"/>
    <property type="evidence" value="ECO:0007669"/>
    <property type="project" value="UniProtKB-SubCell"/>
</dbReference>
<keyword evidence="4 6" id="KW-0472">Membrane</keyword>
<evidence type="ECO:0000256" key="3">
    <source>
        <dbReference type="ARBA" id="ARBA00022989"/>
    </source>
</evidence>
<evidence type="ECO:0000256" key="1">
    <source>
        <dbReference type="ARBA" id="ARBA00004141"/>
    </source>
</evidence>
<feature type="transmembrane region" description="Helical" evidence="6">
    <location>
        <begin position="325"/>
        <end position="346"/>
    </location>
</feature>
<feature type="transmembrane region" description="Helical" evidence="6">
    <location>
        <begin position="234"/>
        <end position="252"/>
    </location>
</feature>
<comment type="subcellular location">
    <subcellularLocation>
        <location evidence="1">Membrane</location>
        <topology evidence="1">Multi-pass membrane protein</topology>
    </subcellularLocation>
</comment>
<evidence type="ECO:0000256" key="6">
    <source>
        <dbReference type="SAM" id="Phobius"/>
    </source>
</evidence>
<dbReference type="OrthoDB" id="2428527at2759"/>
<evidence type="ECO:0000256" key="5">
    <source>
        <dbReference type="SAM" id="MobiDB-lite"/>
    </source>
</evidence>
<feature type="compositionally biased region" description="Polar residues" evidence="5">
    <location>
        <begin position="18"/>
        <end position="31"/>
    </location>
</feature>